<proteinExistence type="predicted"/>
<dbReference type="EMBL" id="OW152834">
    <property type="protein sequence ID" value="CAH2055636.1"/>
    <property type="molecule type" value="Genomic_DNA"/>
</dbReference>
<name>A0ABN8IDB2_9NEOP</name>
<organism evidence="1 2">
    <name type="scientific">Iphiclides podalirius</name>
    <name type="common">scarce swallowtail</name>
    <dbReference type="NCBI Taxonomy" id="110791"/>
    <lineage>
        <taxon>Eukaryota</taxon>
        <taxon>Metazoa</taxon>
        <taxon>Ecdysozoa</taxon>
        <taxon>Arthropoda</taxon>
        <taxon>Hexapoda</taxon>
        <taxon>Insecta</taxon>
        <taxon>Pterygota</taxon>
        <taxon>Neoptera</taxon>
        <taxon>Endopterygota</taxon>
        <taxon>Lepidoptera</taxon>
        <taxon>Glossata</taxon>
        <taxon>Ditrysia</taxon>
        <taxon>Papilionoidea</taxon>
        <taxon>Papilionidae</taxon>
        <taxon>Papilioninae</taxon>
        <taxon>Iphiclides</taxon>
    </lineage>
</organism>
<gene>
    <name evidence="1" type="ORF">IPOD504_LOCUS8966</name>
</gene>
<protein>
    <submittedName>
        <fullName evidence="1">Uncharacterized protein</fullName>
    </submittedName>
</protein>
<sequence length="67" mass="7591">MRLVTSLQRKAVIPYQKRVLRSHERLGLSNENASQVAENCGSSDSVEYAVGKTKQSIRHFPMAKPYQ</sequence>
<keyword evidence="2" id="KW-1185">Reference proteome</keyword>
<evidence type="ECO:0000313" key="1">
    <source>
        <dbReference type="EMBL" id="CAH2055636.1"/>
    </source>
</evidence>
<accession>A0ABN8IDB2</accession>
<reference evidence="1" key="1">
    <citation type="submission" date="2022-03" db="EMBL/GenBank/DDBJ databases">
        <authorList>
            <person name="Martin H S."/>
        </authorList>
    </citation>
    <scope>NUCLEOTIDE SEQUENCE</scope>
</reference>
<evidence type="ECO:0000313" key="2">
    <source>
        <dbReference type="Proteomes" id="UP000837857"/>
    </source>
</evidence>
<dbReference type="Proteomes" id="UP000837857">
    <property type="component" value="Chromosome 22"/>
</dbReference>
<feature type="non-terminal residue" evidence="1">
    <location>
        <position position="67"/>
    </location>
</feature>